<evidence type="ECO:0000256" key="2">
    <source>
        <dbReference type="ARBA" id="ARBA00022679"/>
    </source>
</evidence>
<dbReference type="KEGG" id="svp:Pan189_13200"/>
<dbReference type="Proteomes" id="UP000317318">
    <property type="component" value="Chromosome"/>
</dbReference>
<dbReference type="RefSeq" id="WP_145363113.1">
    <property type="nucleotide sequence ID" value="NZ_CP036268.1"/>
</dbReference>
<dbReference type="PANTHER" id="PTHR11952:SF2">
    <property type="entry name" value="LD24639P"/>
    <property type="match status" value="1"/>
</dbReference>
<evidence type="ECO:0000313" key="5">
    <source>
        <dbReference type="Proteomes" id="UP000317318"/>
    </source>
</evidence>
<evidence type="ECO:0000256" key="3">
    <source>
        <dbReference type="ARBA" id="ARBA00022695"/>
    </source>
</evidence>
<dbReference type="Gene3D" id="3.90.550.10">
    <property type="entry name" value="Spore Coat Polysaccharide Biosynthesis Protein SpsA, Chain A"/>
    <property type="match status" value="1"/>
</dbReference>
<protein>
    <submittedName>
        <fullName evidence="4">Putative uridylyltransferase</fullName>
        <ecNumber evidence="4">2.7.7.-</ecNumber>
    </submittedName>
</protein>
<dbReference type="EC" id="2.7.7.-" evidence="4"/>
<dbReference type="GO" id="GO:0070569">
    <property type="term" value="F:uridylyltransferase activity"/>
    <property type="evidence" value="ECO:0007669"/>
    <property type="project" value="InterPro"/>
</dbReference>
<keyword evidence="2 4" id="KW-0808">Transferase</keyword>
<evidence type="ECO:0000256" key="1">
    <source>
        <dbReference type="ARBA" id="ARBA00010401"/>
    </source>
</evidence>
<proteinExistence type="inferred from homology"/>
<dbReference type="CDD" id="cd04193">
    <property type="entry name" value="UDPGlcNAc_PPase"/>
    <property type="match status" value="1"/>
</dbReference>
<dbReference type="PANTHER" id="PTHR11952">
    <property type="entry name" value="UDP- GLUCOSE PYROPHOSPHORYLASE"/>
    <property type="match status" value="1"/>
</dbReference>
<evidence type="ECO:0000313" key="4">
    <source>
        <dbReference type="EMBL" id="QDT36956.1"/>
    </source>
</evidence>
<dbReference type="EMBL" id="CP036268">
    <property type="protein sequence ID" value="QDT36956.1"/>
    <property type="molecule type" value="Genomic_DNA"/>
</dbReference>
<dbReference type="InterPro" id="IPR002618">
    <property type="entry name" value="UDPGP_fam"/>
</dbReference>
<dbReference type="InterPro" id="IPR029044">
    <property type="entry name" value="Nucleotide-diphossugar_trans"/>
</dbReference>
<keyword evidence="3 4" id="KW-0548">Nucleotidyltransferase</keyword>
<gene>
    <name evidence="4" type="ORF">Pan189_13200</name>
</gene>
<comment type="similarity">
    <text evidence="1">Belongs to the UDPGP type 1 family.</text>
</comment>
<sequence>MSDREQLLQILRPYGQEHVLNYWDELDEPVRSSLAEQVRSIDFARIKQLYESAGSHTDADASDRASRAVPPAELVEDALSHSTDELRRAKQRGIELLAAGNVGAIVVAGGQGTRLGFDHPKGMFPIGPVKGTMLFRILAQQLLARAREAGKPIPYYVMTSDATADETIACFEAEDFFGLPREDVFFFRQGNMPAVDDSTGKILLAEKGRIATSPDGHGGLLNGLQTSGALADMRERGIEFLHYHQVDNPTAIVCDPVFVGLHALRKSDVSTKVVAKVEPAEKMGVVCDVDGSTQIIEYSDMPDDIASKTDDAGELLLRWGNTAIHVFSRAFFERLCSDDSSLAFHVAHKKVPHLNDAGEPVSPDSPNAYKFEKFIFDSLPKAETALVVETDRTKEFNPVKNAEGSDSPATARAALVELYRNWLEAAGAEVADDAVIEISPLFAVDSEQLTTKIKPGQTFSGEVFLGP</sequence>
<dbReference type="OrthoDB" id="9806910at2"/>
<accession>A0A517QZ83</accession>
<dbReference type="SUPFAM" id="SSF53448">
    <property type="entry name" value="Nucleotide-diphospho-sugar transferases"/>
    <property type="match status" value="1"/>
</dbReference>
<dbReference type="AlphaFoldDB" id="A0A517QZ83"/>
<reference evidence="4 5" key="1">
    <citation type="submission" date="2019-02" db="EMBL/GenBank/DDBJ databases">
        <title>Deep-cultivation of Planctomycetes and their phenomic and genomic characterization uncovers novel biology.</title>
        <authorList>
            <person name="Wiegand S."/>
            <person name="Jogler M."/>
            <person name="Boedeker C."/>
            <person name="Pinto D."/>
            <person name="Vollmers J."/>
            <person name="Rivas-Marin E."/>
            <person name="Kohn T."/>
            <person name="Peeters S.H."/>
            <person name="Heuer A."/>
            <person name="Rast P."/>
            <person name="Oberbeckmann S."/>
            <person name="Bunk B."/>
            <person name="Jeske O."/>
            <person name="Meyerdierks A."/>
            <person name="Storesund J.E."/>
            <person name="Kallscheuer N."/>
            <person name="Luecker S."/>
            <person name="Lage O.M."/>
            <person name="Pohl T."/>
            <person name="Merkel B.J."/>
            <person name="Hornburger P."/>
            <person name="Mueller R.-W."/>
            <person name="Bruemmer F."/>
            <person name="Labrenz M."/>
            <person name="Spormann A.M."/>
            <person name="Op den Camp H."/>
            <person name="Overmann J."/>
            <person name="Amann R."/>
            <person name="Jetten M.S.M."/>
            <person name="Mascher T."/>
            <person name="Medema M.H."/>
            <person name="Devos D.P."/>
            <person name="Kaster A.-K."/>
            <person name="Ovreas L."/>
            <person name="Rohde M."/>
            <person name="Galperin M.Y."/>
            <person name="Jogler C."/>
        </authorList>
    </citation>
    <scope>NUCLEOTIDE SEQUENCE [LARGE SCALE GENOMIC DNA]</scope>
    <source>
        <strain evidence="4 5">Pan189</strain>
    </source>
</reference>
<dbReference type="Pfam" id="PF01704">
    <property type="entry name" value="UDPGP"/>
    <property type="match status" value="1"/>
</dbReference>
<organism evidence="4 5">
    <name type="scientific">Stratiformator vulcanicus</name>
    <dbReference type="NCBI Taxonomy" id="2527980"/>
    <lineage>
        <taxon>Bacteria</taxon>
        <taxon>Pseudomonadati</taxon>
        <taxon>Planctomycetota</taxon>
        <taxon>Planctomycetia</taxon>
        <taxon>Planctomycetales</taxon>
        <taxon>Planctomycetaceae</taxon>
        <taxon>Stratiformator</taxon>
    </lineage>
</organism>
<name>A0A517QZ83_9PLAN</name>
<dbReference type="InterPro" id="IPR039741">
    <property type="entry name" value="UDP-sugar_pyrophosphorylase"/>
</dbReference>
<keyword evidence="5" id="KW-1185">Reference proteome</keyword>